<evidence type="ECO:0000256" key="2">
    <source>
        <dbReference type="ARBA" id="ARBA00023125"/>
    </source>
</evidence>
<dbReference type="SMART" id="SM00421">
    <property type="entry name" value="HTH_LUXR"/>
    <property type="match status" value="1"/>
</dbReference>
<protein>
    <submittedName>
        <fullName evidence="6">Response regulator</fullName>
    </submittedName>
</protein>
<reference evidence="6 7" key="1">
    <citation type="submission" date="2019-12" db="EMBL/GenBank/DDBJ databases">
        <title>Hybrid Genome Assemblies of two High G+C Isolates from Undergraduate Microbiology Courses.</title>
        <authorList>
            <person name="Ne Ville C.J."/>
            <person name="Enright D."/>
            <person name="Hernandez I."/>
            <person name="Dodsworth J."/>
            <person name="Orwin P.M."/>
        </authorList>
    </citation>
    <scope>NUCLEOTIDE SEQUENCE [LARGE SCALE GENOMIC DNA]</scope>
    <source>
        <strain evidence="6 7">CSUSB</strain>
    </source>
</reference>
<name>A0A6I6HG06_VARPD</name>
<dbReference type="SMART" id="SM00448">
    <property type="entry name" value="REC"/>
    <property type="match status" value="1"/>
</dbReference>
<dbReference type="PROSITE" id="PS50043">
    <property type="entry name" value="HTH_LUXR_2"/>
    <property type="match status" value="1"/>
</dbReference>
<keyword evidence="2" id="KW-0238">DNA-binding</keyword>
<dbReference type="GO" id="GO:0003677">
    <property type="term" value="F:DNA binding"/>
    <property type="evidence" value="ECO:0007669"/>
    <property type="project" value="UniProtKB-KW"/>
</dbReference>
<dbReference type="RefSeq" id="WP_157612931.1">
    <property type="nucleotide sequence ID" value="NZ_CP046622.1"/>
</dbReference>
<dbReference type="Proteomes" id="UP000425817">
    <property type="component" value="Chromosome"/>
</dbReference>
<evidence type="ECO:0000256" key="3">
    <source>
        <dbReference type="PROSITE-ProRule" id="PRU00169"/>
    </source>
</evidence>
<evidence type="ECO:0000256" key="1">
    <source>
        <dbReference type="ARBA" id="ARBA00022553"/>
    </source>
</evidence>
<sequence>MQPTTTQPIGVMLVDDHQTMLWGLSRLIDGEQPRMKVVATADCCEDALERTGQLTPDVIVLDLDLAGQSALDILPMLLSNEVSRALILTGERSQQTLDLAVLRGARGVLRKDASAEQVLDAIERVHKGELCVDPQAMSRVFSELTAPKKPVKADPEAAKLASLTQKERQVIQAVVQGSGAANKTLASRLFVTEHTFRNHLTSIYQKLGVANRLELYIYAIKHQLDAAPH</sequence>
<dbReference type="Pfam" id="PF00072">
    <property type="entry name" value="Response_reg"/>
    <property type="match status" value="1"/>
</dbReference>
<accession>A0A6I6HG06</accession>
<evidence type="ECO:0000313" key="7">
    <source>
        <dbReference type="Proteomes" id="UP000425817"/>
    </source>
</evidence>
<dbReference type="SUPFAM" id="SSF52172">
    <property type="entry name" value="CheY-like"/>
    <property type="match status" value="1"/>
</dbReference>
<dbReference type="InterPro" id="IPR011006">
    <property type="entry name" value="CheY-like_superfamily"/>
</dbReference>
<proteinExistence type="predicted"/>
<dbReference type="GO" id="GO:0006355">
    <property type="term" value="P:regulation of DNA-templated transcription"/>
    <property type="evidence" value="ECO:0007669"/>
    <property type="project" value="InterPro"/>
</dbReference>
<evidence type="ECO:0000259" key="5">
    <source>
        <dbReference type="PROSITE" id="PS50110"/>
    </source>
</evidence>
<feature type="modified residue" description="4-aspartylphosphate" evidence="3">
    <location>
        <position position="62"/>
    </location>
</feature>
<dbReference type="EMBL" id="CP046622">
    <property type="protein sequence ID" value="QGW81508.1"/>
    <property type="molecule type" value="Genomic_DNA"/>
</dbReference>
<evidence type="ECO:0000313" key="6">
    <source>
        <dbReference type="EMBL" id="QGW81508.1"/>
    </source>
</evidence>
<dbReference type="CDD" id="cd17535">
    <property type="entry name" value="REC_NarL-like"/>
    <property type="match status" value="1"/>
</dbReference>
<evidence type="ECO:0000259" key="4">
    <source>
        <dbReference type="PROSITE" id="PS50043"/>
    </source>
</evidence>
<dbReference type="InterPro" id="IPR001789">
    <property type="entry name" value="Sig_transdc_resp-reg_receiver"/>
</dbReference>
<dbReference type="Pfam" id="PF00196">
    <property type="entry name" value="GerE"/>
    <property type="match status" value="1"/>
</dbReference>
<dbReference type="OrthoDB" id="561214at2"/>
<dbReference type="PANTHER" id="PTHR43214:SF38">
    <property type="entry name" value="NITRATE_NITRITE RESPONSE REGULATOR PROTEIN NARL"/>
    <property type="match status" value="1"/>
</dbReference>
<feature type="domain" description="HTH luxR-type" evidence="4">
    <location>
        <begin position="156"/>
        <end position="223"/>
    </location>
</feature>
<dbReference type="InterPro" id="IPR039420">
    <property type="entry name" value="WalR-like"/>
</dbReference>
<dbReference type="InterPro" id="IPR016032">
    <property type="entry name" value="Sig_transdc_resp-reg_C-effctor"/>
</dbReference>
<dbReference type="PANTHER" id="PTHR43214">
    <property type="entry name" value="TWO-COMPONENT RESPONSE REGULATOR"/>
    <property type="match status" value="1"/>
</dbReference>
<dbReference type="Gene3D" id="3.40.50.2300">
    <property type="match status" value="1"/>
</dbReference>
<dbReference type="SUPFAM" id="SSF46894">
    <property type="entry name" value="C-terminal effector domain of the bipartite response regulators"/>
    <property type="match status" value="1"/>
</dbReference>
<dbReference type="InterPro" id="IPR000792">
    <property type="entry name" value="Tscrpt_reg_LuxR_C"/>
</dbReference>
<dbReference type="InterPro" id="IPR058245">
    <property type="entry name" value="NreC/VraR/RcsB-like_REC"/>
</dbReference>
<keyword evidence="1 3" id="KW-0597">Phosphoprotein</keyword>
<dbReference type="GO" id="GO:0000160">
    <property type="term" value="P:phosphorelay signal transduction system"/>
    <property type="evidence" value="ECO:0007669"/>
    <property type="project" value="InterPro"/>
</dbReference>
<dbReference type="CDD" id="cd06170">
    <property type="entry name" value="LuxR_C_like"/>
    <property type="match status" value="1"/>
</dbReference>
<dbReference type="AlphaFoldDB" id="A0A6I6HG06"/>
<gene>
    <name evidence="6" type="ORF">GOQ09_07850</name>
</gene>
<feature type="domain" description="Response regulatory" evidence="5">
    <location>
        <begin position="10"/>
        <end position="126"/>
    </location>
</feature>
<organism evidence="6 7">
    <name type="scientific">Variovorax paradoxus</name>
    <dbReference type="NCBI Taxonomy" id="34073"/>
    <lineage>
        <taxon>Bacteria</taxon>
        <taxon>Pseudomonadati</taxon>
        <taxon>Pseudomonadota</taxon>
        <taxon>Betaproteobacteria</taxon>
        <taxon>Burkholderiales</taxon>
        <taxon>Comamonadaceae</taxon>
        <taxon>Variovorax</taxon>
    </lineage>
</organism>
<dbReference type="PROSITE" id="PS50110">
    <property type="entry name" value="RESPONSE_REGULATORY"/>
    <property type="match status" value="1"/>
</dbReference>